<dbReference type="GO" id="GO:0006508">
    <property type="term" value="P:proteolysis"/>
    <property type="evidence" value="ECO:0007669"/>
    <property type="project" value="InterPro"/>
</dbReference>
<proteinExistence type="inferred from homology"/>
<sequence length="457" mass="48804">MAKRAAPGIDTLIARTGLSGKVGFVVADAKTGAVLEAHNPVLKLPPASTTKAITAMYGLKTLGSGYRFVTRVLATGPVQAGIVQGDLVLQGSGDPALDTDQLADLAARLRAAGVRGVSGKFIYDDRALPHLKSIDPGQPEHVGYNPAISGLNLNFNRVHFEWKPASSGWAVTMDARAKRYRPQVQVARMKVVNRQVPIYTYADAKGADQWTVASGALGKGGSRWLPVRRPGEYAAEVFQTLARAQGISLPRAQRAKTAQSGTELARHQSAPLSDILRGMLKYSTNLTAEVVGMSASRRRGGTGASLSASAGQMEDWLKATLGPRHAKFVDHSGLGDGSRISANEMNRALLAAAPDGALKGLMKDVPMRDAKGKVVKGSPIKIKAKTGTLNFVSSLAGYVTTPKGRELTFAIFTADTSKRAQLSRSERERPEGGRSWARRSRGLQAQLVDRWATVYEL</sequence>
<keyword evidence="3" id="KW-0645">Protease</keyword>
<keyword evidence="4" id="KW-1185">Reference proteome</keyword>
<evidence type="ECO:0000256" key="1">
    <source>
        <dbReference type="ARBA" id="ARBA00006096"/>
    </source>
</evidence>
<evidence type="ECO:0000313" key="4">
    <source>
        <dbReference type="Proteomes" id="UP000024836"/>
    </source>
</evidence>
<dbReference type="Proteomes" id="UP000024836">
    <property type="component" value="Unassembled WGS sequence"/>
</dbReference>
<protein>
    <submittedName>
        <fullName evidence="3">D-alanyl-D-alanine carboxypeptidase/D-alanyl-D-alanine-endopeptidase</fullName>
    </submittedName>
</protein>
<organism evidence="3 4">
    <name type="scientific">Actibacterium atlanticum</name>
    <dbReference type="NCBI Taxonomy" id="1461693"/>
    <lineage>
        <taxon>Bacteria</taxon>
        <taxon>Pseudomonadati</taxon>
        <taxon>Pseudomonadota</taxon>
        <taxon>Alphaproteobacteria</taxon>
        <taxon>Rhodobacterales</taxon>
        <taxon>Roseobacteraceae</taxon>
        <taxon>Actibacterium</taxon>
    </lineage>
</organism>
<dbReference type="InterPro" id="IPR000667">
    <property type="entry name" value="Peptidase_S13"/>
</dbReference>
<dbReference type="eggNOG" id="COG2027">
    <property type="taxonomic scope" value="Bacteria"/>
</dbReference>
<gene>
    <name evidence="3" type="ORF">ATO10_08778</name>
</gene>
<evidence type="ECO:0000256" key="2">
    <source>
        <dbReference type="ARBA" id="ARBA00022801"/>
    </source>
</evidence>
<dbReference type="PRINTS" id="PR00922">
    <property type="entry name" value="DADACBPTASE3"/>
</dbReference>
<keyword evidence="2" id="KW-0378">Hydrolase</keyword>
<dbReference type="Pfam" id="PF02113">
    <property type="entry name" value="Peptidase_S13"/>
    <property type="match status" value="1"/>
</dbReference>
<dbReference type="PANTHER" id="PTHR30023">
    <property type="entry name" value="D-ALANYL-D-ALANINE CARBOXYPEPTIDASE"/>
    <property type="match status" value="1"/>
</dbReference>
<dbReference type="NCBIfam" id="TIGR00666">
    <property type="entry name" value="PBP4"/>
    <property type="match status" value="1"/>
</dbReference>
<dbReference type="SUPFAM" id="SSF56601">
    <property type="entry name" value="beta-lactamase/transpeptidase-like"/>
    <property type="match status" value="1"/>
</dbReference>
<comment type="similarity">
    <text evidence="1">Belongs to the peptidase S13 family.</text>
</comment>
<dbReference type="STRING" id="1461693.ATO10_08778"/>
<dbReference type="InterPro" id="IPR012338">
    <property type="entry name" value="Beta-lactam/transpept-like"/>
</dbReference>
<dbReference type="Gene3D" id="3.50.80.20">
    <property type="entry name" value="D-Ala-D-Ala carboxypeptidase C, peptidase S13"/>
    <property type="match status" value="1"/>
</dbReference>
<dbReference type="AlphaFoldDB" id="A0A058ZL49"/>
<reference evidence="3 4" key="1">
    <citation type="submission" date="2013-04" db="EMBL/GenBank/DDBJ databases">
        <title>Shimia sp. 22II-S11-Z10 Genome Sequencing.</title>
        <authorList>
            <person name="Lai Q."/>
            <person name="Li G."/>
            <person name="Shao Z."/>
        </authorList>
    </citation>
    <scope>NUCLEOTIDE SEQUENCE [LARGE SCALE GENOMIC DNA]</scope>
    <source>
        <strain evidence="4">22II-S11-Z10</strain>
    </source>
</reference>
<comment type="caution">
    <text evidence="3">The sequence shown here is derived from an EMBL/GenBank/DDBJ whole genome shotgun (WGS) entry which is preliminary data.</text>
</comment>
<accession>A0A058ZL49</accession>
<dbReference type="PANTHER" id="PTHR30023:SF0">
    <property type="entry name" value="PENICILLIN-SENSITIVE CARBOXYPEPTIDASE A"/>
    <property type="match status" value="1"/>
</dbReference>
<name>A0A058ZL49_9RHOB</name>
<dbReference type="PATRIC" id="fig|1461693.3.peg.1781"/>
<dbReference type="GO" id="GO:0004185">
    <property type="term" value="F:serine-type carboxypeptidase activity"/>
    <property type="evidence" value="ECO:0007669"/>
    <property type="project" value="InterPro"/>
</dbReference>
<keyword evidence="3" id="KW-0121">Carboxypeptidase</keyword>
<dbReference type="EMBL" id="AQQY01000005">
    <property type="protein sequence ID" value="KCV81927.1"/>
    <property type="molecule type" value="Genomic_DNA"/>
</dbReference>
<evidence type="ECO:0000313" key="3">
    <source>
        <dbReference type="EMBL" id="KCV81927.1"/>
    </source>
</evidence>
<dbReference type="GO" id="GO:0000270">
    <property type="term" value="P:peptidoglycan metabolic process"/>
    <property type="evidence" value="ECO:0007669"/>
    <property type="project" value="TreeGrafter"/>
</dbReference>
<dbReference type="Gene3D" id="3.40.710.10">
    <property type="entry name" value="DD-peptidase/beta-lactamase superfamily"/>
    <property type="match status" value="2"/>
</dbReference>